<keyword evidence="1" id="KW-0472">Membrane</keyword>
<gene>
    <name evidence="2" type="ORF">H8790_12780</name>
</gene>
<proteinExistence type="predicted"/>
<dbReference type="KEGG" id="ohi:H8790_12780"/>
<keyword evidence="1" id="KW-0812">Transmembrane</keyword>
<name>A0A7G9B414_9FIRM</name>
<sequence length="56" mass="6113">MKERLLILATMAFVFIVTLCAGCIAIRKLPGDYTTSALIYLCAVIAVSACYVGRKR</sequence>
<evidence type="ECO:0000313" key="3">
    <source>
        <dbReference type="Proteomes" id="UP000515960"/>
    </source>
</evidence>
<dbReference type="Proteomes" id="UP000515960">
    <property type="component" value="Chromosome"/>
</dbReference>
<evidence type="ECO:0000313" key="2">
    <source>
        <dbReference type="EMBL" id="QNL44295.1"/>
    </source>
</evidence>
<organism evidence="2 3">
    <name type="scientific">Oscillibacter hominis</name>
    <dbReference type="NCBI Taxonomy" id="2763056"/>
    <lineage>
        <taxon>Bacteria</taxon>
        <taxon>Bacillati</taxon>
        <taxon>Bacillota</taxon>
        <taxon>Clostridia</taxon>
        <taxon>Eubacteriales</taxon>
        <taxon>Oscillospiraceae</taxon>
        <taxon>Oscillibacter</taxon>
    </lineage>
</organism>
<keyword evidence="3" id="KW-1185">Reference proteome</keyword>
<keyword evidence="1" id="KW-1133">Transmembrane helix</keyword>
<dbReference type="AlphaFoldDB" id="A0A7G9B414"/>
<dbReference type="RefSeq" id="WP_187332896.1">
    <property type="nucleotide sequence ID" value="NZ_CP060490.1"/>
</dbReference>
<accession>A0A7G9B414</accession>
<dbReference type="EMBL" id="CP060490">
    <property type="protein sequence ID" value="QNL44295.1"/>
    <property type="molecule type" value="Genomic_DNA"/>
</dbReference>
<feature type="transmembrane region" description="Helical" evidence="1">
    <location>
        <begin position="35"/>
        <end position="53"/>
    </location>
</feature>
<protein>
    <submittedName>
        <fullName evidence="2">Uncharacterized protein</fullName>
    </submittedName>
</protein>
<reference evidence="2 3" key="1">
    <citation type="submission" date="2020-08" db="EMBL/GenBank/DDBJ databases">
        <authorList>
            <person name="Liu C."/>
            <person name="Sun Q."/>
        </authorList>
    </citation>
    <scope>NUCLEOTIDE SEQUENCE [LARGE SCALE GENOMIC DNA]</scope>
    <source>
        <strain evidence="2 3">NSJ-62</strain>
    </source>
</reference>
<evidence type="ECO:0000256" key="1">
    <source>
        <dbReference type="SAM" id="Phobius"/>
    </source>
</evidence>